<dbReference type="Proteomes" id="UP000286045">
    <property type="component" value="Unassembled WGS sequence"/>
</dbReference>
<name>A0A439DEQ7_9PEZI</name>
<feature type="signal peptide" evidence="1">
    <location>
        <begin position="1"/>
        <end position="17"/>
    </location>
</feature>
<proteinExistence type="predicted"/>
<dbReference type="EMBL" id="RYZI01000039">
    <property type="protein sequence ID" value="RWA12890.1"/>
    <property type="molecule type" value="Genomic_DNA"/>
</dbReference>
<dbReference type="AlphaFoldDB" id="A0A439DEQ7"/>
<keyword evidence="1" id="KW-0732">Signal</keyword>
<accession>A0A439DEQ7</accession>
<evidence type="ECO:0000313" key="2">
    <source>
        <dbReference type="EMBL" id="RWA12890.1"/>
    </source>
</evidence>
<evidence type="ECO:0000256" key="1">
    <source>
        <dbReference type="SAM" id="SignalP"/>
    </source>
</evidence>
<dbReference type="STRING" id="363999.A0A439DEQ7"/>
<evidence type="ECO:0000313" key="3">
    <source>
        <dbReference type="Proteomes" id="UP000286045"/>
    </source>
</evidence>
<gene>
    <name evidence="2" type="ORF">EKO27_g2224</name>
</gene>
<feature type="chain" id="PRO_5019052275" evidence="1">
    <location>
        <begin position="18"/>
        <end position="167"/>
    </location>
</feature>
<keyword evidence="3" id="KW-1185">Reference proteome</keyword>
<reference evidence="2 3" key="1">
    <citation type="submission" date="2018-12" db="EMBL/GenBank/DDBJ databases">
        <title>Draft genome sequence of Xylaria grammica IHI A82.</title>
        <authorList>
            <person name="Buettner E."/>
            <person name="Kellner H."/>
        </authorList>
    </citation>
    <scope>NUCLEOTIDE SEQUENCE [LARGE SCALE GENOMIC DNA]</scope>
    <source>
        <strain evidence="2 3">IHI A82</strain>
    </source>
</reference>
<comment type="caution">
    <text evidence="2">The sequence shown here is derived from an EMBL/GenBank/DDBJ whole genome shotgun (WGS) entry which is preliminary data.</text>
</comment>
<protein>
    <submittedName>
        <fullName evidence="2">Uncharacterized protein</fullName>
    </submittedName>
</protein>
<organism evidence="2 3">
    <name type="scientific">Xylaria grammica</name>
    <dbReference type="NCBI Taxonomy" id="363999"/>
    <lineage>
        <taxon>Eukaryota</taxon>
        <taxon>Fungi</taxon>
        <taxon>Dikarya</taxon>
        <taxon>Ascomycota</taxon>
        <taxon>Pezizomycotina</taxon>
        <taxon>Sordariomycetes</taxon>
        <taxon>Xylariomycetidae</taxon>
        <taxon>Xylariales</taxon>
        <taxon>Xylariaceae</taxon>
        <taxon>Xylaria</taxon>
    </lineage>
</organism>
<sequence>MRYLLALLLSTLPAVEADNQFISPKFLSTAEAPGRWGHNPQWELGSSELVAFQTSWGEYRIELWQQKLGANAAKLSSSLVYNQPNDGKILAQSFYWTVQTYELLLSDSPIFFFWLRDNKNSSAARTSATYKIYVPFDLSSLGSLSSLSSINRDVLFNFKPIRTYDHE</sequence>